<evidence type="ECO:0000313" key="3">
    <source>
        <dbReference type="EMBL" id="QRD05971.1"/>
    </source>
</evidence>
<accession>A0A7U2NPR9</accession>
<reference evidence="4" key="1">
    <citation type="journal article" date="2021" name="BMC Genomics">
        <title>Chromosome-level genome assembly and manually-curated proteome of model necrotroph Parastagonospora nodorum Sn15 reveals a genome-wide trove of candidate effector homologs, and redundancy of virulence-related functions within an accessory chromosome.</title>
        <authorList>
            <person name="Bertazzoni S."/>
            <person name="Jones D.A.B."/>
            <person name="Phan H.T."/>
            <person name="Tan K.-C."/>
            <person name="Hane J.K."/>
        </authorList>
    </citation>
    <scope>NUCLEOTIDE SEQUENCE [LARGE SCALE GENOMIC DNA]</scope>
    <source>
        <strain evidence="4">SN15 / ATCC MYA-4574 / FGSC 10173)</strain>
    </source>
</reference>
<protein>
    <submittedName>
        <fullName evidence="3">Uncharacterized protein</fullName>
    </submittedName>
</protein>
<dbReference type="Proteomes" id="UP000663193">
    <property type="component" value="Chromosome 19"/>
</dbReference>
<sequence length="112" mass="11795">MMLSLQLPLLHLLDISILPTDKQNTHPNLSIKPPKPAPAPTPATYPAALTPSTARPEPDHPYPTSTHISNASQAPRRKASAPDQLFALAAPTSTDFRSLAPCGLVPAGISTC</sequence>
<evidence type="ECO:0000256" key="2">
    <source>
        <dbReference type="SAM" id="SignalP"/>
    </source>
</evidence>
<feature type="region of interest" description="Disordered" evidence="1">
    <location>
        <begin position="21"/>
        <end position="84"/>
    </location>
</feature>
<evidence type="ECO:0000313" key="4">
    <source>
        <dbReference type="Proteomes" id="UP000663193"/>
    </source>
</evidence>
<gene>
    <name evidence="3" type="ORF">JI435_445120</name>
</gene>
<feature type="compositionally biased region" description="Polar residues" evidence="1">
    <location>
        <begin position="63"/>
        <end position="73"/>
    </location>
</feature>
<evidence type="ECO:0000256" key="1">
    <source>
        <dbReference type="SAM" id="MobiDB-lite"/>
    </source>
</evidence>
<feature type="signal peptide" evidence="2">
    <location>
        <begin position="1"/>
        <end position="22"/>
    </location>
</feature>
<dbReference type="VEuPathDB" id="FungiDB:JI435_445120"/>
<keyword evidence="4" id="KW-1185">Reference proteome</keyword>
<proteinExistence type="predicted"/>
<keyword evidence="2" id="KW-0732">Signal</keyword>
<dbReference type="AlphaFoldDB" id="A0A7U2NPR9"/>
<feature type="compositionally biased region" description="Pro residues" evidence="1">
    <location>
        <begin position="33"/>
        <end position="43"/>
    </location>
</feature>
<feature type="compositionally biased region" description="Low complexity" evidence="1">
    <location>
        <begin position="44"/>
        <end position="54"/>
    </location>
</feature>
<dbReference type="EMBL" id="CP069041">
    <property type="protein sequence ID" value="QRD05971.1"/>
    <property type="molecule type" value="Genomic_DNA"/>
</dbReference>
<organism evidence="3 4">
    <name type="scientific">Phaeosphaeria nodorum (strain SN15 / ATCC MYA-4574 / FGSC 10173)</name>
    <name type="common">Glume blotch fungus</name>
    <name type="synonym">Parastagonospora nodorum</name>
    <dbReference type="NCBI Taxonomy" id="321614"/>
    <lineage>
        <taxon>Eukaryota</taxon>
        <taxon>Fungi</taxon>
        <taxon>Dikarya</taxon>
        <taxon>Ascomycota</taxon>
        <taxon>Pezizomycotina</taxon>
        <taxon>Dothideomycetes</taxon>
        <taxon>Pleosporomycetidae</taxon>
        <taxon>Pleosporales</taxon>
        <taxon>Pleosporineae</taxon>
        <taxon>Phaeosphaeriaceae</taxon>
        <taxon>Parastagonospora</taxon>
    </lineage>
</organism>
<feature type="chain" id="PRO_5030523682" evidence="2">
    <location>
        <begin position="23"/>
        <end position="112"/>
    </location>
</feature>
<name>A0A7U2NPR9_PHANO</name>